<feature type="compositionally biased region" description="Polar residues" evidence="1">
    <location>
        <begin position="9"/>
        <end position="34"/>
    </location>
</feature>
<dbReference type="EMBL" id="ML995821">
    <property type="protein sequence ID" value="KAF2771056.1"/>
    <property type="molecule type" value="Genomic_DNA"/>
</dbReference>
<keyword evidence="2" id="KW-1133">Transmembrane helix</keyword>
<dbReference type="AlphaFoldDB" id="A0A6G1LDY1"/>
<proteinExistence type="predicted"/>
<gene>
    <name evidence="3" type="ORF">EJ03DRAFT_349823</name>
</gene>
<evidence type="ECO:0000313" key="3">
    <source>
        <dbReference type="EMBL" id="KAF2771056.1"/>
    </source>
</evidence>
<feature type="transmembrane region" description="Helical" evidence="2">
    <location>
        <begin position="74"/>
        <end position="94"/>
    </location>
</feature>
<feature type="transmembrane region" description="Helical" evidence="2">
    <location>
        <begin position="151"/>
        <end position="175"/>
    </location>
</feature>
<evidence type="ECO:0008006" key="5">
    <source>
        <dbReference type="Google" id="ProtNLM"/>
    </source>
</evidence>
<accession>A0A6G1LDY1</accession>
<organism evidence="3 4">
    <name type="scientific">Teratosphaeria nubilosa</name>
    <dbReference type="NCBI Taxonomy" id="161662"/>
    <lineage>
        <taxon>Eukaryota</taxon>
        <taxon>Fungi</taxon>
        <taxon>Dikarya</taxon>
        <taxon>Ascomycota</taxon>
        <taxon>Pezizomycotina</taxon>
        <taxon>Dothideomycetes</taxon>
        <taxon>Dothideomycetidae</taxon>
        <taxon>Mycosphaerellales</taxon>
        <taxon>Teratosphaeriaceae</taxon>
        <taxon>Teratosphaeria</taxon>
    </lineage>
</organism>
<keyword evidence="2" id="KW-0472">Membrane</keyword>
<feature type="region of interest" description="Disordered" evidence="1">
    <location>
        <begin position="1"/>
        <end position="42"/>
    </location>
</feature>
<feature type="transmembrane region" description="Helical" evidence="2">
    <location>
        <begin position="271"/>
        <end position="290"/>
    </location>
</feature>
<feature type="transmembrane region" description="Helical" evidence="2">
    <location>
        <begin position="106"/>
        <end position="131"/>
    </location>
</feature>
<evidence type="ECO:0000256" key="2">
    <source>
        <dbReference type="SAM" id="Phobius"/>
    </source>
</evidence>
<dbReference type="Proteomes" id="UP000799436">
    <property type="component" value="Unassembled WGS sequence"/>
</dbReference>
<keyword evidence="4" id="KW-1185">Reference proteome</keyword>
<reference evidence="3" key="1">
    <citation type="journal article" date="2020" name="Stud. Mycol.">
        <title>101 Dothideomycetes genomes: a test case for predicting lifestyles and emergence of pathogens.</title>
        <authorList>
            <person name="Haridas S."/>
            <person name="Albert R."/>
            <person name="Binder M."/>
            <person name="Bloem J."/>
            <person name="Labutti K."/>
            <person name="Salamov A."/>
            <person name="Andreopoulos B."/>
            <person name="Baker S."/>
            <person name="Barry K."/>
            <person name="Bills G."/>
            <person name="Bluhm B."/>
            <person name="Cannon C."/>
            <person name="Castanera R."/>
            <person name="Culley D."/>
            <person name="Daum C."/>
            <person name="Ezra D."/>
            <person name="Gonzalez J."/>
            <person name="Henrissat B."/>
            <person name="Kuo A."/>
            <person name="Liang C."/>
            <person name="Lipzen A."/>
            <person name="Lutzoni F."/>
            <person name="Magnuson J."/>
            <person name="Mondo S."/>
            <person name="Nolan M."/>
            <person name="Ohm R."/>
            <person name="Pangilinan J."/>
            <person name="Park H.-J."/>
            <person name="Ramirez L."/>
            <person name="Alfaro M."/>
            <person name="Sun H."/>
            <person name="Tritt A."/>
            <person name="Yoshinaga Y."/>
            <person name="Zwiers L.-H."/>
            <person name="Turgeon B."/>
            <person name="Goodwin S."/>
            <person name="Spatafora J."/>
            <person name="Crous P."/>
            <person name="Grigoriev I."/>
        </authorList>
    </citation>
    <scope>NUCLEOTIDE SEQUENCE</scope>
    <source>
        <strain evidence="3">CBS 116005</strain>
    </source>
</reference>
<protein>
    <recommendedName>
        <fullName evidence="5">Transmembrane protein</fullName>
    </recommendedName>
</protein>
<sequence>MANKIIGHSTASITDPAASTQGGHTETMGASHSSYRGRYHDEPPPTAATFNPLCIQKAGYLAHQSVAAATNTRLAMGVIILGLAVLSSFHALGETLGSKQALSQQCIARAVVASFLLTAASGLCLYTYVLSVQHEFYCEEKPKWQHWTREWVVTGCVPGFLTLLVLADLLSMVCLDLTGSLKSSNTHVHQIHQLKDGHVNLFGWLTERRTITMVSIKVTDSDLLTMISGRFSSQAKAIYPGGTLIVGAVAALATTVLVTAAFIIINIGCAIYGTIIMVLTCSTTGFLDGFPNWLAYKSAIAKSGLTFDVERSPISWCPTIKHPAVESGGRRRTAAISKRPRAIWGLPESFHADKLSHQLAVGRADFDRR</sequence>
<name>A0A6G1LDY1_9PEZI</name>
<evidence type="ECO:0000256" key="1">
    <source>
        <dbReference type="SAM" id="MobiDB-lite"/>
    </source>
</evidence>
<feature type="transmembrane region" description="Helical" evidence="2">
    <location>
        <begin position="237"/>
        <end position="265"/>
    </location>
</feature>
<keyword evidence="2" id="KW-0812">Transmembrane</keyword>
<evidence type="ECO:0000313" key="4">
    <source>
        <dbReference type="Proteomes" id="UP000799436"/>
    </source>
</evidence>